<name>A0A5F2AYG1_9LEPT</name>
<comment type="caution">
    <text evidence="1">The sequence shown here is derived from an EMBL/GenBank/DDBJ whole genome shotgun (WGS) entry which is preliminary data.</text>
</comment>
<reference evidence="1 2" key="1">
    <citation type="journal article" date="2019" name="PLoS Negl. Trop. Dis.">
        <title>Revisiting the worldwide diversity of Leptospira species in the environment.</title>
        <authorList>
            <person name="Vincent A.T."/>
            <person name="Schiettekatte O."/>
            <person name="Bourhy P."/>
            <person name="Veyrier F.J."/>
            <person name="Picardeau M."/>
        </authorList>
    </citation>
    <scope>NUCLEOTIDE SEQUENCE [LARGE SCALE GENOMIC DNA]</scope>
    <source>
        <strain evidence="1 2">201702444</strain>
    </source>
</reference>
<accession>A0A5F2AYG1</accession>
<gene>
    <name evidence="1" type="ORF">EHQ76_18050</name>
</gene>
<dbReference type="EMBL" id="RQGN01000099">
    <property type="protein sequence ID" value="TGL93290.1"/>
    <property type="molecule type" value="Genomic_DNA"/>
</dbReference>
<protein>
    <submittedName>
        <fullName evidence="1">Uncharacterized protein</fullName>
    </submittedName>
</protein>
<organism evidence="1 2">
    <name type="scientific">Leptospira barantonii</name>
    <dbReference type="NCBI Taxonomy" id="2023184"/>
    <lineage>
        <taxon>Bacteria</taxon>
        <taxon>Pseudomonadati</taxon>
        <taxon>Spirochaetota</taxon>
        <taxon>Spirochaetia</taxon>
        <taxon>Leptospirales</taxon>
        <taxon>Leptospiraceae</taxon>
        <taxon>Leptospira</taxon>
    </lineage>
</organism>
<dbReference type="AlphaFoldDB" id="A0A5F2AYG1"/>
<dbReference type="Proteomes" id="UP000298429">
    <property type="component" value="Unassembled WGS sequence"/>
</dbReference>
<proteinExistence type="predicted"/>
<evidence type="ECO:0000313" key="1">
    <source>
        <dbReference type="EMBL" id="TGL93290.1"/>
    </source>
</evidence>
<evidence type="ECO:0000313" key="2">
    <source>
        <dbReference type="Proteomes" id="UP000298429"/>
    </source>
</evidence>
<sequence length="66" mass="7518">MRFCRNSDDFLVKFRPHPDSGGGGEVVGNLPANLLYQKIILFARRIWILQIVGTPTILPKKNHCRV</sequence>